<feature type="region of interest" description="Disordered" evidence="1">
    <location>
        <begin position="1"/>
        <end position="46"/>
    </location>
</feature>
<evidence type="ECO:0000313" key="5">
    <source>
        <dbReference type="Proteomes" id="UP000004840"/>
    </source>
</evidence>
<gene>
    <name evidence="4" type="ORF">CCAS_10230</name>
</gene>
<reference evidence="4 5" key="1">
    <citation type="journal article" date="2012" name="J. Bacteriol.">
        <title>Genome Sequence of Corynebacterium casei UCMA 3821, Isolated from a Smear-Ripened Cheese.</title>
        <authorList>
            <person name="Monnet C."/>
            <person name="Loux V."/>
            <person name="Bento P."/>
            <person name="Gibrat J.F."/>
            <person name="Straub C."/>
            <person name="Bonnarme P."/>
            <person name="Landaud S."/>
            <person name="Irlinger F."/>
        </authorList>
    </citation>
    <scope>NUCLEOTIDE SEQUENCE [LARGE SCALE GENOMIC DNA]</scope>
    <source>
        <strain evidence="4 5">UCMA 3821</strain>
    </source>
</reference>
<dbReference type="AlphaFoldDB" id="G7HZC9"/>
<sequence length="265" mass="27444">MAHAPKFPRTASSRAATQRATSRSSTRTSGSSSSRSAPSLVKTLQTPGHARSQLLRRLVGVGLLLAALFVAASGLRDNPEVLVFARDVGAGQELEAEDVHTIRVAQDAIPTNGTLMTADEVVGRVVTAPAVAGEFVTELRLLGDELTSNLVPDGHMVPLKLAEPDLVSLLHHGDTVNVVTSREDEYSPGLFAPVVVAEQARVIATSADITSGAGTSGRASAGASATILIALPAEQAQVVASASLSQPLTVVITGERANIQHNLKD</sequence>
<dbReference type="EMBL" id="CAFW01000081">
    <property type="protein sequence ID" value="CCE55544.1"/>
    <property type="molecule type" value="Genomic_DNA"/>
</dbReference>
<keyword evidence="2" id="KW-0472">Membrane</keyword>
<dbReference type="InterPro" id="IPR013974">
    <property type="entry name" value="SAF"/>
</dbReference>
<dbReference type="SMART" id="SM00858">
    <property type="entry name" value="SAF"/>
    <property type="match status" value="1"/>
</dbReference>
<dbReference type="Proteomes" id="UP000004840">
    <property type="component" value="Unassembled WGS sequence"/>
</dbReference>
<keyword evidence="2" id="KW-1133">Transmembrane helix</keyword>
<accession>G7HZC9</accession>
<keyword evidence="2" id="KW-0812">Transmembrane</keyword>
<evidence type="ECO:0000256" key="2">
    <source>
        <dbReference type="SAM" id="Phobius"/>
    </source>
</evidence>
<dbReference type="Pfam" id="PF08666">
    <property type="entry name" value="SAF"/>
    <property type="match status" value="1"/>
</dbReference>
<organism evidence="4 5">
    <name type="scientific">Corynebacterium casei UCMA 3821</name>
    <dbReference type="NCBI Taxonomy" id="1110505"/>
    <lineage>
        <taxon>Bacteria</taxon>
        <taxon>Bacillati</taxon>
        <taxon>Actinomycetota</taxon>
        <taxon>Actinomycetes</taxon>
        <taxon>Mycobacteriales</taxon>
        <taxon>Corynebacteriaceae</taxon>
        <taxon>Corynebacterium</taxon>
    </lineage>
</organism>
<feature type="domain" description="SAF" evidence="3">
    <location>
        <begin position="79"/>
        <end position="142"/>
    </location>
</feature>
<evidence type="ECO:0000256" key="1">
    <source>
        <dbReference type="SAM" id="MobiDB-lite"/>
    </source>
</evidence>
<feature type="transmembrane region" description="Helical" evidence="2">
    <location>
        <begin position="54"/>
        <end position="75"/>
    </location>
</feature>
<dbReference type="CDD" id="cd11614">
    <property type="entry name" value="SAF_CpaB_FlgA_like"/>
    <property type="match status" value="1"/>
</dbReference>
<name>G7HZC9_9CORY</name>
<protein>
    <recommendedName>
        <fullName evidence="3">SAF domain-containing protein</fullName>
    </recommendedName>
</protein>
<comment type="caution">
    <text evidence="4">The sequence shown here is derived from an EMBL/GenBank/DDBJ whole genome shotgun (WGS) entry which is preliminary data.</text>
</comment>
<proteinExistence type="predicted"/>
<evidence type="ECO:0000259" key="3">
    <source>
        <dbReference type="SMART" id="SM00858"/>
    </source>
</evidence>
<feature type="compositionally biased region" description="Low complexity" evidence="1">
    <location>
        <begin position="9"/>
        <end position="39"/>
    </location>
</feature>
<evidence type="ECO:0000313" key="4">
    <source>
        <dbReference type="EMBL" id="CCE55544.1"/>
    </source>
</evidence>